<feature type="domain" description="HTH LytTR-type" evidence="1">
    <location>
        <begin position="112"/>
        <end position="216"/>
    </location>
</feature>
<dbReference type="PANTHER" id="PTHR37299:SF4">
    <property type="entry name" value="TRANSCRIPTIONAL REGULATOR"/>
    <property type="match status" value="1"/>
</dbReference>
<dbReference type="EMBL" id="ACWF01000137">
    <property type="protein sequence ID" value="EHL75609.1"/>
    <property type="molecule type" value="Genomic_DNA"/>
</dbReference>
<comment type="caution">
    <text evidence="2">The sequence shown here is derived from an EMBL/GenBank/DDBJ whole genome shotgun (WGS) entry which is preliminary data.</text>
</comment>
<dbReference type="RefSeq" id="WP_003354921.1">
    <property type="nucleotide sequence ID" value="NZ_JH414760.1"/>
</dbReference>
<proteinExistence type="predicted"/>
<dbReference type="AlphaFoldDB" id="G9QNL6"/>
<dbReference type="PROSITE" id="PS50930">
    <property type="entry name" value="HTH_LYTTR"/>
    <property type="match status" value="1"/>
</dbReference>
<dbReference type="GeneID" id="87583204"/>
<keyword evidence="3" id="KW-1185">Reference proteome</keyword>
<accession>G9QNL6</accession>
<evidence type="ECO:0000259" key="1">
    <source>
        <dbReference type="PROSITE" id="PS50930"/>
    </source>
</evidence>
<dbReference type="HOGENOM" id="CLU_089931_0_0_9"/>
<dbReference type="InterPro" id="IPR046947">
    <property type="entry name" value="LytR-like"/>
</dbReference>
<dbReference type="InterPro" id="IPR007492">
    <property type="entry name" value="LytTR_DNA-bd_dom"/>
</dbReference>
<dbReference type="PATRIC" id="fig|665952.3.peg.2728"/>
<protein>
    <recommendedName>
        <fullName evidence="1">HTH LytTR-type domain-containing protein</fullName>
    </recommendedName>
</protein>
<dbReference type="Gene3D" id="2.40.50.40">
    <property type="match status" value="1"/>
</dbReference>
<sequence length="216" mass="24734">MDKFTVASVMGILSEYLPKNTSIAISDHKQYIYYKPSKTVDLKIKPGDPVKQGTAAYKALSTGQKVSLYIDEEVFGVPYFGMSIPIFEKDRPAGAITTILPAKPSPISANFLTIKFNERWYPIPYEQIVYLEAQNRKTKVQSETLEGTHKLNLTELEYLLPNNLFIRVHRSYIINVHFIKEIHPDSHSTFLLIMKNNVKIPVSQTYASIFRRSLNF</sequence>
<dbReference type="PANTHER" id="PTHR37299">
    <property type="entry name" value="TRANSCRIPTIONAL REGULATOR-RELATED"/>
    <property type="match status" value="1"/>
</dbReference>
<dbReference type="Gene3D" id="2.20.25.10">
    <property type="match status" value="1"/>
</dbReference>
<evidence type="ECO:0000313" key="2">
    <source>
        <dbReference type="EMBL" id="EHL75609.1"/>
    </source>
</evidence>
<dbReference type="Pfam" id="PF04397">
    <property type="entry name" value="LytTR"/>
    <property type="match status" value="1"/>
</dbReference>
<reference evidence="2 3" key="1">
    <citation type="submission" date="2011-09" db="EMBL/GenBank/DDBJ databases">
        <title>The Genome Sequence of Bacillus smithii 7_3_47FAA.</title>
        <authorList>
            <consortium name="The Broad Institute Genome Sequencing Platform"/>
            <person name="Earl A."/>
            <person name="Ward D."/>
            <person name="Feldgarden M."/>
            <person name="Gevers D."/>
            <person name="Daigneault M."/>
            <person name="Strauss J."/>
            <person name="Allen-Vercoe E."/>
            <person name="Young S.K."/>
            <person name="Zeng Q."/>
            <person name="Gargeya S."/>
            <person name="Fitzgerald M."/>
            <person name="Haas B."/>
            <person name="Abouelleil A."/>
            <person name="Alvarado L."/>
            <person name="Arachchi H.M."/>
            <person name="Berlin A."/>
            <person name="Brown A."/>
            <person name="Chapman S.B."/>
            <person name="Chen Z."/>
            <person name="Dunbar C."/>
            <person name="Freedman E."/>
            <person name="Gearin G."/>
            <person name="Goldberg J."/>
            <person name="Griggs A."/>
            <person name="Gujja S."/>
            <person name="Heiman D."/>
            <person name="Howarth C."/>
            <person name="Larson L."/>
            <person name="Lui A."/>
            <person name="MacDonald P.J.P."/>
            <person name="Montmayeur A."/>
            <person name="Murphy C."/>
            <person name="Neiman D."/>
            <person name="Pearson M."/>
            <person name="Priest M."/>
            <person name="Roberts A."/>
            <person name="Saif S."/>
            <person name="Shea T."/>
            <person name="Shenoy N."/>
            <person name="Sisk P."/>
            <person name="Stolte C."/>
            <person name="Sykes S."/>
            <person name="Wortman J."/>
            <person name="Nusbaum C."/>
            <person name="Birren B."/>
        </authorList>
    </citation>
    <scope>NUCLEOTIDE SEQUENCE [LARGE SCALE GENOMIC DNA]</scope>
    <source>
        <strain evidence="2 3">7_3_47FAA</strain>
    </source>
</reference>
<name>G9QNL6_9BACI</name>
<dbReference type="GO" id="GO:0003677">
    <property type="term" value="F:DNA binding"/>
    <property type="evidence" value="ECO:0007669"/>
    <property type="project" value="InterPro"/>
</dbReference>
<dbReference type="Proteomes" id="UP000011747">
    <property type="component" value="Unassembled WGS sequence"/>
</dbReference>
<dbReference type="GO" id="GO:0000156">
    <property type="term" value="F:phosphorelay response regulator activity"/>
    <property type="evidence" value="ECO:0007669"/>
    <property type="project" value="InterPro"/>
</dbReference>
<organism evidence="2 3">
    <name type="scientific">Bacillus smithii 7_3_47FAA</name>
    <dbReference type="NCBI Taxonomy" id="665952"/>
    <lineage>
        <taxon>Bacteria</taxon>
        <taxon>Bacillati</taxon>
        <taxon>Bacillota</taxon>
        <taxon>Bacilli</taxon>
        <taxon>Bacillales</taxon>
        <taxon>Bacillaceae</taxon>
        <taxon>Bacillus</taxon>
    </lineage>
</organism>
<gene>
    <name evidence="2" type="ORF">HMPREF1015_02759</name>
</gene>
<evidence type="ECO:0000313" key="3">
    <source>
        <dbReference type="Proteomes" id="UP000011747"/>
    </source>
</evidence>
<dbReference type="SMART" id="SM00850">
    <property type="entry name" value="LytTR"/>
    <property type="match status" value="1"/>
</dbReference>